<dbReference type="EMBL" id="BDQX01000080">
    <property type="protein sequence ID" value="GBG07184.1"/>
    <property type="molecule type" value="Genomic_DNA"/>
</dbReference>
<protein>
    <submittedName>
        <fullName evidence="1">Uncharacterized protein</fullName>
    </submittedName>
</protein>
<dbReference type="AlphaFoldDB" id="A0A2R5EUY5"/>
<organism evidence="1 2">
    <name type="scientific">Paenibacillus agaridevorans</name>
    <dbReference type="NCBI Taxonomy" id="171404"/>
    <lineage>
        <taxon>Bacteria</taxon>
        <taxon>Bacillati</taxon>
        <taxon>Bacillota</taxon>
        <taxon>Bacilli</taxon>
        <taxon>Bacillales</taxon>
        <taxon>Paenibacillaceae</taxon>
        <taxon>Paenibacillus</taxon>
    </lineage>
</organism>
<proteinExistence type="predicted"/>
<comment type="caution">
    <text evidence="1">The sequence shown here is derived from an EMBL/GenBank/DDBJ whole genome shotgun (WGS) entry which is preliminary data.</text>
</comment>
<evidence type="ECO:0000313" key="2">
    <source>
        <dbReference type="Proteomes" id="UP000245202"/>
    </source>
</evidence>
<reference evidence="1 2" key="1">
    <citation type="submission" date="2017-08" db="EMBL/GenBank/DDBJ databases">
        <title>Substantial Increase in Enzyme Production by Combined Drug-Resistance Mutations in Paenibacillus agaridevorans.</title>
        <authorList>
            <person name="Tanaka Y."/>
            <person name="Funane K."/>
            <person name="Hosaka T."/>
            <person name="Shiwa Y."/>
            <person name="Fujita N."/>
            <person name="Miyazaki T."/>
            <person name="Yoshikawa H."/>
            <person name="Murakami K."/>
            <person name="Kasahara K."/>
            <person name="Inaoka T."/>
            <person name="Hiraga Y."/>
            <person name="Ochi K."/>
        </authorList>
    </citation>
    <scope>NUCLEOTIDE SEQUENCE [LARGE SCALE GENOMIC DNA]</scope>
    <source>
        <strain evidence="1 2">T-3040</strain>
    </source>
</reference>
<accession>A0A2R5EUY5</accession>
<gene>
    <name evidence="1" type="ORF">PAT3040_01732</name>
</gene>
<evidence type="ECO:0000313" key="1">
    <source>
        <dbReference type="EMBL" id="GBG07184.1"/>
    </source>
</evidence>
<sequence length="153" mass="17252">MLELLLLVIGCYAAAALLVHLAYRFGGERKKLRKHYVLIADGRQPHLEWYLRSVHSFSSWTGSDIRLTVFDRGMTDESKAIIDRWNRESHSVGMLRTDTGEASGVTDGKSYSSSGDGAVHLLWLLQSRGIVSERDYPVLVDLQNPEDLSKMPF</sequence>
<name>A0A2R5EUY5_9BACL</name>
<keyword evidence="2" id="KW-1185">Reference proteome</keyword>
<dbReference type="RefSeq" id="WP_108992289.1">
    <property type="nucleotide sequence ID" value="NZ_BDQX01000080.1"/>
</dbReference>
<dbReference type="Proteomes" id="UP000245202">
    <property type="component" value="Unassembled WGS sequence"/>
</dbReference>